<dbReference type="OrthoDB" id="4454357at2"/>
<dbReference type="SUPFAM" id="SSF50998">
    <property type="entry name" value="Quinoprotein alcohol dehydrogenase-like"/>
    <property type="match status" value="1"/>
</dbReference>
<evidence type="ECO:0008006" key="3">
    <source>
        <dbReference type="Google" id="ProtNLM"/>
    </source>
</evidence>
<dbReference type="EMBL" id="SUMB01000009">
    <property type="protein sequence ID" value="TJZ49459.1"/>
    <property type="molecule type" value="Genomic_DNA"/>
</dbReference>
<organism evidence="1 2">
    <name type="scientific">Streptomyces piniterrae</name>
    <dbReference type="NCBI Taxonomy" id="2571125"/>
    <lineage>
        <taxon>Bacteria</taxon>
        <taxon>Bacillati</taxon>
        <taxon>Actinomycetota</taxon>
        <taxon>Actinomycetes</taxon>
        <taxon>Kitasatosporales</taxon>
        <taxon>Streptomycetaceae</taxon>
        <taxon>Streptomyces</taxon>
    </lineage>
</organism>
<dbReference type="Gene3D" id="2.130.10.10">
    <property type="entry name" value="YVTN repeat-like/Quinoprotein amine dehydrogenase"/>
    <property type="match status" value="1"/>
</dbReference>
<dbReference type="InterPro" id="IPR011047">
    <property type="entry name" value="Quinoprotein_ADH-like_sf"/>
</dbReference>
<dbReference type="Proteomes" id="UP000308697">
    <property type="component" value="Unassembled WGS sequence"/>
</dbReference>
<dbReference type="RefSeq" id="WP_136742273.1">
    <property type="nucleotide sequence ID" value="NZ_SUMB01000009.1"/>
</dbReference>
<proteinExistence type="predicted"/>
<name>A0A4U0N6N9_9ACTN</name>
<dbReference type="InterPro" id="IPR015943">
    <property type="entry name" value="WD40/YVTN_repeat-like_dom_sf"/>
</dbReference>
<evidence type="ECO:0000313" key="1">
    <source>
        <dbReference type="EMBL" id="TJZ49459.1"/>
    </source>
</evidence>
<comment type="caution">
    <text evidence="1">The sequence shown here is derived from an EMBL/GenBank/DDBJ whole genome shotgun (WGS) entry which is preliminary data.</text>
</comment>
<evidence type="ECO:0000313" key="2">
    <source>
        <dbReference type="Proteomes" id="UP000308697"/>
    </source>
</evidence>
<dbReference type="AlphaFoldDB" id="A0A4U0N6N9"/>
<protein>
    <recommendedName>
        <fullName evidence="3">WD40 repeat domain-containing protein</fullName>
    </recommendedName>
</protein>
<keyword evidence="2" id="KW-1185">Reference proteome</keyword>
<reference evidence="1 2" key="1">
    <citation type="submission" date="2019-04" db="EMBL/GenBank/DDBJ databases">
        <title>Streptomyces piniterrae sp. nov., a heliquinomycin-producing actinomycete isolated from rhizosphere soil of Pinus yunnanensis.</title>
        <authorList>
            <person name="Zhuang X."/>
            <person name="Zhao J."/>
        </authorList>
    </citation>
    <scope>NUCLEOTIDE SEQUENCE [LARGE SCALE GENOMIC DNA]</scope>
    <source>
        <strain evidence="2">jys28</strain>
    </source>
</reference>
<gene>
    <name evidence="1" type="ORF">FCH28_24410</name>
</gene>
<accession>A0A4U0N6N9</accession>
<sequence>MAHTTVTAELTAQATCPGIEEAIGCEDGWQVRDGAHWLVTREGTRIVTRRIDGSRERVFAEEREWNSPSPDVRGYASPARGGLIFSGTDALTAVGADGEVLWTHQHAAWQDDDFAQGACALTPSGRHVIATMCGPRVDGGYAGDVCVAFDAHTGQLVTQVILPSSSAGYMLQQLVNGSEPLMLSAAQGEEDYLSLLVTCGAGGLTVTPCGTFDDPFTGSSNTNGSLLKLSLGGESLTRWEADATGNYREVAEAHPDTLPLPGQQFVLRPGYIDDKTVIAPVAEKDDWAPEQSTHFLLDGQSLRVHGEVSYPFPVSPDPVALGDGTWLTATGDEIFRWRVAA</sequence>